<feature type="disulfide bond" evidence="19">
    <location>
        <begin position="77"/>
        <end position="82"/>
    </location>
</feature>
<evidence type="ECO:0000256" key="17">
    <source>
        <dbReference type="PIRSR" id="PIRSR600823-3"/>
    </source>
</evidence>
<keyword evidence="20" id="KW-0964">Secreted</keyword>
<keyword evidence="6 20" id="KW-0575">Peroxidase</keyword>
<feature type="binding site" evidence="17">
    <location>
        <position position="262"/>
    </location>
    <ligand>
        <name>Ca(2+)</name>
        <dbReference type="ChEBI" id="CHEBI:29108"/>
        <label>2</label>
    </ligand>
</feature>
<evidence type="ECO:0000256" key="20">
    <source>
        <dbReference type="RuleBase" id="RU362060"/>
    </source>
</evidence>
<comment type="subcellular location">
    <subcellularLocation>
        <location evidence="3 20">Secreted</location>
    </subcellularLocation>
</comment>
<feature type="binding site" evidence="17">
    <location>
        <position position="81"/>
    </location>
    <ligand>
        <name>Ca(2+)</name>
        <dbReference type="ChEBI" id="CHEBI:29108"/>
        <label>1</label>
    </ligand>
</feature>
<comment type="similarity">
    <text evidence="20">Belongs to the peroxidase family. Classical plant (class III) peroxidase subfamily.</text>
</comment>
<keyword evidence="8 17" id="KW-0479">Metal-binding</keyword>
<evidence type="ECO:0000256" key="10">
    <source>
        <dbReference type="ARBA" id="ARBA00023002"/>
    </source>
</evidence>
<comment type="cofactor">
    <cofactor evidence="17 20">
        <name>Ca(2+)</name>
        <dbReference type="ChEBI" id="CHEBI:29108"/>
    </cofactor>
    <text evidence="17 20">Binds 2 calcium ions per subunit.</text>
</comment>
<keyword evidence="11 17" id="KW-0408">Iron</keyword>
<feature type="binding site" description="axial binding residue" evidence="17">
    <location>
        <position position="202"/>
    </location>
    <ligand>
        <name>heme b</name>
        <dbReference type="ChEBI" id="CHEBI:60344"/>
    </ligand>
    <ligandPart>
        <name>Fe</name>
        <dbReference type="ChEBI" id="CHEBI:18248"/>
    </ligandPart>
</feature>
<sequence length="335" mass="36638">MERRRRGGVPPLLVLAAAAFLAAALLPPPGAAAALSPDFYRNSCPDLESIVRYEVNKKKSETVVTIPATLRLVFHDCMTGGCDAAVLIASKNNDAEKDAEDNESLAGDGFDTINRVKAAVEKKCPGVVSCADIMHLAARDVVYLAEGPYWRVELGRRDGLVSRASDVKGKLPSPDMHVNELIPVFQRNGFTTVDMTALSGAHTVGFAHCTRFTDRLYKYSSSVQTDPSFNQDYADQLKQACPPNVNKTIAVNMDPVSPVKFDNKYYSNLQYGLGLFTSDQVLYTDGATRPIVDKFAANQKEFFDAFVSAMIKLGRLGVKTGKDGEIRRDCTVFNH</sequence>
<evidence type="ECO:0000313" key="22">
    <source>
        <dbReference type="EMBL" id="WVZ91995.1"/>
    </source>
</evidence>
<feature type="domain" description="Plant heme peroxidase family profile" evidence="21">
    <location>
        <begin position="34"/>
        <end position="334"/>
    </location>
</feature>
<dbReference type="Gene3D" id="1.10.520.10">
    <property type="match status" value="1"/>
</dbReference>
<dbReference type="SUPFAM" id="SSF48113">
    <property type="entry name" value="Heme-dependent peroxidases"/>
    <property type="match status" value="1"/>
</dbReference>
<feature type="binding site" evidence="17">
    <location>
        <position position="96"/>
    </location>
    <ligand>
        <name>Ca(2+)</name>
        <dbReference type="ChEBI" id="CHEBI:29108"/>
        <label>1</label>
    </ligand>
</feature>
<evidence type="ECO:0000256" key="5">
    <source>
        <dbReference type="ARBA" id="ARBA00012313"/>
    </source>
</evidence>
<evidence type="ECO:0000256" key="1">
    <source>
        <dbReference type="ARBA" id="ARBA00000189"/>
    </source>
</evidence>
<feature type="disulfide bond" evidence="19">
    <location>
        <begin position="130"/>
        <end position="330"/>
    </location>
</feature>
<dbReference type="Pfam" id="PF00141">
    <property type="entry name" value="peroxidase"/>
    <property type="match status" value="1"/>
</dbReference>
<evidence type="ECO:0000256" key="18">
    <source>
        <dbReference type="PIRSR" id="PIRSR600823-4"/>
    </source>
</evidence>
<dbReference type="EMBL" id="CP144753">
    <property type="protein sequence ID" value="WVZ91995.1"/>
    <property type="molecule type" value="Genomic_DNA"/>
</dbReference>
<dbReference type="InterPro" id="IPR010255">
    <property type="entry name" value="Haem_peroxidase_sf"/>
</dbReference>
<dbReference type="Proteomes" id="UP001341281">
    <property type="component" value="Chromosome 09"/>
</dbReference>
<dbReference type="Gene3D" id="1.10.420.10">
    <property type="entry name" value="Peroxidase, domain 2"/>
    <property type="match status" value="1"/>
</dbReference>
<keyword evidence="9 17" id="KW-0106">Calcium</keyword>
<feature type="active site" description="Proton acceptor" evidence="15">
    <location>
        <position position="75"/>
    </location>
</feature>
<dbReference type="GO" id="GO:0006979">
    <property type="term" value="P:response to oxidative stress"/>
    <property type="evidence" value="ECO:0007669"/>
    <property type="project" value="UniProtKB-UniRule"/>
</dbReference>
<comment type="function">
    <text evidence="2">Removal of H(2)O(2), oxidation of toxic reductants, biosynthesis and degradation of lignin, suberization, auxin catabolism, response to environmental stresses such as wounding, pathogen attack and oxidative stress. These functions might be dependent on each isozyme/isoform in each plant tissue.</text>
</comment>
<dbReference type="PRINTS" id="PR00461">
    <property type="entry name" value="PLPEROXIDASE"/>
</dbReference>
<dbReference type="PANTHER" id="PTHR31517">
    <property type="match status" value="1"/>
</dbReference>
<dbReference type="FunFam" id="1.10.520.10:FF:000008">
    <property type="entry name" value="Peroxidase"/>
    <property type="match status" value="1"/>
</dbReference>
<feature type="binding site" evidence="17">
    <location>
        <position position="76"/>
    </location>
    <ligand>
        <name>Ca(2+)</name>
        <dbReference type="ChEBI" id="CHEBI:29108"/>
        <label>1</label>
    </ligand>
</feature>
<evidence type="ECO:0000256" key="7">
    <source>
        <dbReference type="ARBA" id="ARBA00022617"/>
    </source>
</evidence>
<dbReference type="EC" id="1.11.1.7" evidence="5 20"/>
<comment type="cofactor">
    <cofactor evidence="17 20">
        <name>heme b</name>
        <dbReference type="ChEBI" id="CHEBI:60344"/>
    </cofactor>
    <text evidence="17 20">Binds 1 heme b (iron(II)-protoporphyrin IX) group per subunit.</text>
</comment>
<feature type="disulfide bond" evidence="19">
    <location>
        <begin position="209"/>
        <end position="241"/>
    </location>
</feature>
<proteinExistence type="inferred from homology"/>
<dbReference type="GO" id="GO:0020037">
    <property type="term" value="F:heme binding"/>
    <property type="evidence" value="ECO:0007669"/>
    <property type="project" value="UniProtKB-UniRule"/>
</dbReference>
<feature type="binding site" evidence="17">
    <location>
        <position position="254"/>
    </location>
    <ligand>
        <name>Ca(2+)</name>
        <dbReference type="ChEBI" id="CHEBI:29108"/>
        <label>2</label>
    </ligand>
</feature>
<dbReference type="InterPro" id="IPR002016">
    <property type="entry name" value="Haem_peroxidase"/>
</dbReference>
<dbReference type="GO" id="GO:0042744">
    <property type="term" value="P:hydrogen peroxide catabolic process"/>
    <property type="evidence" value="ECO:0007669"/>
    <property type="project" value="UniProtKB-KW"/>
</dbReference>
<keyword evidence="10 20" id="KW-0560">Oxidoreductase</keyword>
<evidence type="ECO:0000256" key="9">
    <source>
        <dbReference type="ARBA" id="ARBA00022837"/>
    </source>
</evidence>
<feature type="chain" id="PRO_5042663304" description="Peroxidase" evidence="20">
    <location>
        <begin position="34"/>
        <end position="335"/>
    </location>
</feature>
<reference evidence="22 23" key="1">
    <citation type="submission" date="2024-02" db="EMBL/GenBank/DDBJ databases">
        <title>High-quality chromosome-scale genome assembly of Pensacola bahiagrass (Paspalum notatum Flugge var. saurae).</title>
        <authorList>
            <person name="Vega J.M."/>
            <person name="Podio M."/>
            <person name="Orjuela J."/>
            <person name="Siena L.A."/>
            <person name="Pessino S.C."/>
            <person name="Combes M.C."/>
            <person name="Mariac C."/>
            <person name="Albertini E."/>
            <person name="Pupilli F."/>
            <person name="Ortiz J.P.A."/>
            <person name="Leblanc O."/>
        </authorList>
    </citation>
    <scope>NUCLEOTIDE SEQUENCE [LARGE SCALE GENOMIC DNA]</scope>
    <source>
        <strain evidence="22">R1</strain>
        <tissue evidence="22">Leaf</tissue>
    </source>
</reference>
<dbReference type="InterPro" id="IPR019793">
    <property type="entry name" value="Peroxidases_heam-ligand_BS"/>
</dbReference>
<evidence type="ECO:0000256" key="8">
    <source>
        <dbReference type="ARBA" id="ARBA00022723"/>
    </source>
</evidence>
<keyword evidence="12 19" id="KW-1015">Disulfide bond</keyword>
<dbReference type="PANTHER" id="PTHR31517:SF35">
    <property type="entry name" value="PEROXIDASE"/>
    <property type="match status" value="1"/>
</dbReference>
<feature type="disulfide bond" evidence="19">
    <location>
        <begin position="44"/>
        <end position="124"/>
    </location>
</feature>
<feature type="signal peptide" evidence="20">
    <location>
        <begin position="1"/>
        <end position="33"/>
    </location>
</feature>
<dbReference type="PRINTS" id="PR00458">
    <property type="entry name" value="PEROXIDASE"/>
</dbReference>
<evidence type="ECO:0000256" key="3">
    <source>
        <dbReference type="ARBA" id="ARBA00004613"/>
    </source>
</evidence>
<evidence type="ECO:0000256" key="4">
    <source>
        <dbReference type="ARBA" id="ARBA00006873"/>
    </source>
</evidence>
<keyword evidence="13" id="KW-0873">Pyrrolidone carboxylic acid</keyword>
<keyword evidence="20" id="KW-0732">Signal</keyword>
<dbReference type="AlphaFoldDB" id="A0AAQ3UGX9"/>
<gene>
    <name evidence="22" type="ORF">U9M48_038094</name>
</gene>
<comment type="catalytic activity">
    <reaction evidence="1 20">
        <text>2 a phenolic donor + H2O2 = 2 a phenolic radical donor + 2 H2O</text>
        <dbReference type="Rhea" id="RHEA:56136"/>
        <dbReference type="ChEBI" id="CHEBI:15377"/>
        <dbReference type="ChEBI" id="CHEBI:16240"/>
        <dbReference type="ChEBI" id="CHEBI:139520"/>
        <dbReference type="ChEBI" id="CHEBI:139521"/>
        <dbReference type="EC" id="1.11.1.7"/>
    </reaction>
</comment>
<evidence type="ECO:0000256" key="15">
    <source>
        <dbReference type="PIRSR" id="PIRSR600823-1"/>
    </source>
</evidence>
<feature type="binding site" evidence="17">
    <location>
        <position position="203"/>
    </location>
    <ligand>
        <name>Ca(2+)</name>
        <dbReference type="ChEBI" id="CHEBI:29108"/>
        <label>2</label>
    </ligand>
</feature>
<dbReference type="PROSITE" id="PS00435">
    <property type="entry name" value="PEROXIDASE_1"/>
    <property type="match status" value="1"/>
</dbReference>
<evidence type="ECO:0000256" key="11">
    <source>
        <dbReference type="ARBA" id="ARBA00023004"/>
    </source>
</evidence>
<feature type="binding site" evidence="17">
    <location>
        <position position="83"/>
    </location>
    <ligand>
        <name>Ca(2+)</name>
        <dbReference type="ChEBI" id="CHEBI:29108"/>
        <label>1</label>
    </ligand>
</feature>
<keyword evidence="7 20" id="KW-0349">Heme</keyword>
<dbReference type="GO" id="GO:0005576">
    <property type="term" value="C:extracellular region"/>
    <property type="evidence" value="ECO:0007669"/>
    <property type="project" value="UniProtKB-SubCell"/>
</dbReference>
<evidence type="ECO:0000256" key="13">
    <source>
        <dbReference type="ARBA" id="ARBA00023283"/>
    </source>
</evidence>
<dbReference type="GO" id="GO:0140825">
    <property type="term" value="F:lactoperoxidase activity"/>
    <property type="evidence" value="ECO:0007669"/>
    <property type="project" value="UniProtKB-EC"/>
</dbReference>
<dbReference type="GO" id="GO:0046872">
    <property type="term" value="F:metal ion binding"/>
    <property type="evidence" value="ECO:0007669"/>
    <property type="project" value="UniProtKB-UniRule"/>
</dbReference>
<feature type="site" description="Transition state stabilizer" evidence="18">
    <location>
        <position position="71"/>
    </location>
</feature>
<dbReference type="PROSITE" id="PS50873">
    <property type="entry name" value="PEROXIDASE_4"/>
    <property type="match status" value="1"/>
</dbReference>
<keyword evidence="14 20" id="KW-0376">Hydrogen peroxide</keyword>
<organism evidence="22 23">
    <name type="scientific">Paspalum notatum var. saurae</name>
    <dbReference type="NCBI Taxonomy" id="547442"/>
    <lineage>
        <taxon>Eukaryota</taxon>
        <taxon>Viridiplantae</taxon>
        <taxon>Streptophyta</taxon>
        <taxon>Embryophyta</taxon>
        <taxon>Tracheophyta</taxon>
        <taxon>Spermatophyta</taxon>
        <taxon>Magnoliopsida</taxon>
        <taxon>Liliopsida</taxon>
        <taxon>Poales</taxon>
        <taxon>Poaceae</taxon>
        <taxon>PACMAD clade</taxon>
        <taxon>Panicoideae</taxon>
        <taxon>Andropogonodae</taxon>
        <taxon>Paspaleae</taxon>
        <taxon>Paspalinae</taxon>
        <taxon>Paspalum</taxon>
    </lineage>
</organism>
<evidence type="ECO:0000256" key="14">
    <source>
        <dbReference type="ARBA" id="ARBA00023324"/>
    </source>
</evidence>
<evidence type="ECO:0000256" key="2">
    <source>
        <dbReference type="ARBA" id="ARBA00002322"/>
    </source>
</evidence>
<dbReference type="InterPro" id="IPR000823">
    <property type="entry name" value="Peroxidase_pln"/>
</dbReference>
<evidence type="ECO:0000259" key="21">
    <source>
        <dbReference type="PROSITE" id="PS50873"/>
    </source>
</evidence>
<accession>A0AAQ3UGX9</accession>
<dbReference type="InterPro" id="IPR033905">
    <property type="entry name" value="Secretory_peroxidase"/>
</dbReference>
<evidence type="ECO:0000256" key="6">
    <source>
        <dbReference type="ARBA" id="ARBA00022559"/>
    </source>
</evidence>
<feature type="binding site" evidence="16">
    <location>
        <position position="172"/>
    </location>
    <ligand>
        <name>substrate</name>
    </ligand>
</feature>
<comment type="similarity">
    <text evidence="4">Belongs to the peroxidase family. Ascorbate peroxidase subfamily.</text>
</comment>
<evidence type="ECO:0000256" key="19">
    <source>
        <dbReference type="PIRSR" id="PIRSR600823-5"/>
    </source>
</evidence>
<evidence type="ECO:0000256" key="12">
    <source>
        <dbReference type="ARBA" id="ARBA00023157"/>
    </source>
</evidence>
<dbReference type="CDD" id="cd00693">
    <property type="entry name" value="secretory_peroxidase"/>
    <property type="match status" value="1"/>
</dbReference>
<evidence type="ECO:0000256" key="16">
    <source>
        <dbReference type="PIRSR" id="PIRSR600823-2"/>
    </source>
</evidence>
<dbReference type="FunFam" id="1.10.420.10:FF:000001">
    <property type="entry name" value="Peroxidase"/>
    <property type="match status" value="1"/>
</dbReference>
<keyword evidence="23" id="KW-1185">Reference proteome</keyword>
<evidence type="ECO:0000313" key="23">
    <source>
        <dbReference type="Proteomes" id="UP001341281"/>
    </source>
</evidence>
<protein>
    <recommendedName>
        <fullName evidence="5 20">Peroxidase</fullName>
        <ecNumber evidence="5 20">1.11.1.7</ecNumber>
    </recommendedName>
</protein>
<name>A0AAQ3UGX9_PASNO</name>